<gene>
    <name evidence="3" type="ORF">BDV26DRAFT_296695</name>
</gene>
<evidence type="ECO:0000256" key="1">
    <source>
        <dbReference type="SAM" id="MobiDB-lite"/>
    </source>
</evidence>
<keyword evidence="2" id="KW-0732">Signal</keyword>
<accession>A0A5N7AV37</accession>
<feature type="signal peptide" evidence="2">
    <location>
        <begin position="1"/>
        <end position="19"/>
    </location>
</feature>
<evidence type="ECO:0000313" key="3">
    <source>
        <dbReference type="EMBL" id="KAE8373705.1"/>
    </source>
</evidence>
<dbReference type="Proteomes" id="UP000326198">
    <property type="component" value="Unassembled WGS sequence"/>
</dbReference>
<name>A0A5N7AV37_9EURO</name>
<keyword evidence="4" id="KW-1185">Reference proteome</keyword>
<evidence type="ECO:0000256" key="2">
    <source>
        <dbReference type="SAM" id="SignalP"/>
    </source>
</evidence>
<dbReference type="AlphaFoldDB" id="A0A5N7AV37"/>
<evidence type="ECO:0000313" key="4">
    <source>
        <dbReference type="Proteomes" id="UP000326198"/>
    </source>
</evidence>
<dbReference type="OrthoDB" id="4352369at2759"/>
<feature type="region of interest" description="Disordered" evidence="1">
    <location>
        <begin position="41"/>
        <end position="62"/>
    </location>
</feature>
<reference evidence="3 4" key="1">
    <citation type="submission" date="2019-04" db="EMBL/GenBank/DDBJ databases">
        <title>Friends and foes A comparative genomics studyof 23 Aspergillus species from section Flavi.</title>
        <authorList>
            <consortium name="DOE Joint Genome Institute"/>
            <person name="Kjaerbolling I."/>
            <person name="Vesth T."/>
            <person name="Frisvad J.C."/>
            <person name="Nybo J.L."/>
            <person name="Theobald S."/>
            <person name="Kildgaard S."/>
            <person name="Isbrandt T."/>
            <person name="Kuo A."/>
            <person name="Sato A."/>
            <person name="Lyhne E.K."/>
            <person name="Kogle M.E."/>
            <person name="Wiebenga A."/>
            <person name="Kun R.S."/>
            <person name="Lubbers R.J."/>
            <person name="Makela M.R."/>
            <person name="Barry K."/>
            <person name="Chovatia M."/>
            <person name="Clum A."/>
            <person name="Daum C."/>
            <person name="Haridas S."/>
            <person name="He G."/>
            <person name="LaButti K."/>
            <person name="Lipzen A."/>
            <person name="Mondo S."/>
            <person name="Riley R."/>
            <person name="Salamov A."/>
            <person name="Simmons B.A."/>
            <person name="Magnuson J.K."/>
            <person name="Henrissat B."/>
            <person name="Mortensen U.H."/>
            <person name="Larsen T.O."/>
            <person name="Devries R.P."/>
            <person name="Grigoriev I.V."/>
            <person name="Machida M."/>
            <person name="Baker S.E."/>
            <person name="Andersen M.R."/>
        </authorList>
    </citation>
    <scope>NUCLEOTIDE SEQUENCE [LARGE SCALE GENOMIC DNA]</scope>
    <source>
        <strain evidence="3 4">IBT 29228</strain>
    </source>
</reference>
<organism evidence="3 4">
    <name type="scientific">Aspergillus bertholletiae</name>
    <dbReference type="NCBI Taxonomy" id="1226010"/>
    <lineage>
        <taxon>Eukaryota</taxon>
        <taxon>Fungi</taxon>
        <taxon>Dikarya</taxon>
        <taxon>Ascomycota</taxon>
        <taxon>Pezizomycotina</taxon>
        <taxon>Eurotiomycetes</taxon>
        <taxon>Eurotiomycetidae</taxon>
        <taxon>Eurotiales</taxon>
        <taxon>Aspergillaceae</taxon>
        <taxon>Aspergillus</taxon>
        <taxon>Aspergillus subgen. Circumdati</taxon>
    </lineage>
</organism>
<protein>
    <submittedName>
        <fullName evidence="3">Uncharacterized protein</fullName>
    </submittedName>
</protein>
<feature type="chain" id="PRO_5024873340" evidence="2">
    <location>
        <begin position="20"/>
        <end position="62"/>
    </location>
</feature>
<dbReference type="EMBL" id="ML736306">
    <property type="protein sequence ID" value="KAE8373705.1"/>
    <property type="molecule type" value="Genomic_DNA"/>
</dbReference>
<proteinExistence type="predicted"/>
<sequence>MKFTTVLFAITTFLGAAHAVGLANAVPAPQPEIIDIADMKLRVRGTSPPPPSPNKREYETVE</sequence>